<dbReference type="InterPro" id="IPR002083">
    <property type="entry name" value="MATH/TRAF_dom"/>
</dbReference>
<dbReference type="EnsemblPlants" id="OGLUM10G06490.1">
    <property type="protein sequence ID" value="OGLUM10G06490.1"/>
    <property type="gene ID" value="OGLUM10G06490"/>
</dbReference>
<evidence type="ECO:0000313" key="1">
    <source>
        <dbReference type="EnsemblPlants" id="OGLUM10G06490.1"/>
    </source>
</evidence>
<protein>
    <recommendedName>
        <fullName evidence="3">MATH domain-containing protein</fullName>
    </recommendedName>
</protein>
<reference evidence="1" key="2">
    <citation type="submission" date="2018-05" db="EMBL/GenBank/DDBJ databases">
        <title>OgluRS3 (Oryza glumaepatula Reference Sequence Version 3).</title>
        <authorList>
            <person name="Zhang J."/>
            <person name="Kudrna D."/>
            <person name="Lee S."/>
            <person name="Talag J."/>
            <person name="Welchert J."/>
            <person name="Wing R.A."/>
        </authorList>
    </citation>
    <scope>NUCLEOTIDE SEQUENCE [LARGE SCALE GENOMIC DNA]</scope>
</reference>
<dbReference type="STRING" id="40148.A0A0E0B990"/>
<dbReference type="InterPro" id="IPR008974">
    <property type="entry name" value="TRAF-like"/>
</dbReference>
<reference evidence="1" key="1">
    <citation type="submission" date="2015-04" db="UniProtKB">
        <authorList>
            <consortium name="EnsemblPlants"/>
        </authorList>
    </citation>
    <scope>IDENTIFICATION</scope>
</reference>
<name>A0A0E0B990_9ORYZ</name>
<accession>A0A0E0B990</accession>
<sequence>MDHGNIKTIPIYLRNAIKKSHQGSKYDIESSKFQAAGHTWSFFFHLNASKYSGNGYSTVCLKLHAADPGTAAAAAAGGIRTNVRFRMVSLQPCVPPTNEVRSYATSFHGTGKAEYRCFTFIRHDVLASQWSSTDDEFAIHCDVAVVEEAAAAATMSTELGPDDLDGLMMICKCSVDNDDEPCKSGTRQNLKEAFRKHFLGCFGPNPSPARYLPPSPARYLPLFGLSLFDLAHK</sequence>
<dbReference type="HOGENOM" id="CLU_004253_6_0_1"/>
<dbReference type="SUPFAM" id="SSF49599">
    <property type="entry name" value="TRAF domain-like"/>
    <property type="match status" value="1"/>
</dbReference>
<dbReference type="CDD" id="cd00121">
    <property type="entry name" value="MATH"/>
    <property type="match status" value="1"/>
</dbReference>
<dbReference type="Gene3D" id="2.60.210.10">
    <property type="entry name" value="Apoptosis, Tumor Necrosis Factor Receptor Associated Protein 2, Chain A"/>
    <property type="match status" value="1"/>
</dbReference>
<evidence type="ECO:0008006" key="3">
    <source>
        <dbReference type="Google" id="ProtNLM"/>
    </source>
</evidence>
<organism evidence="1">
    <name type="scientific">Oryza glumipatula</name>
    <dbReference type="NCBI Taxonomy" id="40148"/>
    <lineage>
        <taxon>Eukaryota</taxon>
        <taxon>Viridiplantae</taxon>
        <taxon>Streptophyta</taxon>
        <taxon>Embryophyta</taxon>
        <taxon>Tracheophyta</taxon>
        <taxon>Spermatophyta</taxon>
        <taxon>Magnoliopsida</taxon>
        <taxon>Liliopsida</taxon>
        <taxon>Poales</taxon>
        <taxon>Poaceae</taxon>
        <taxon>BOP clade</taxon>
        <taxon>Oryzoideae</taxon>
        <taxon>Oryzeae</taxon>
        <taxon>Oryzinae</taxon>
        <taxon>Oryza</taxon>
    </lineage>
</organism>
<keyword evidence="2" id="KW-1185">Reference proteome</keyword>
<dbReference type="Proteomes" id="UP000026961">
    <property type="component" value="Chromosome 10"/>
</dbReference>
<dbReference type="Gramene" id="OGLUM10G06490.1">
    <property type="protein sequence ID" value="OGLUM10G06490.1"/>
    <property type="gene ID" value="OGLUM10G06490"/>
</dbReference>
<proteinExistence type="predicted"/>
<evidence type="ECO:0000313" key="2">
    <source>
        <dbReference type="Proteomes" id="UP000026961"/>
    </source>
</evidence>
<dbReference type="AlphaFoldDB" id="A0A0E0B990"/>